<dbReference type="PANTHER" id="PTHR44229:SF8">
    <property type="entry name" value="ALCOHOL DEHYDROGENASE-RELATED"/>
    <property type="match status" value="1"/>
</dbReference>
<keyword evidence="5" id="KW-1185">Reference proteome</keyword>
<dbReference type="Gene3D" id="3.40.50.720">
    <property type="entry name" value="NAD(P)-binding Rossmann-like Domain"/>
    <property type="match status" value="1"/>
</dbReference>
<gene>
    <name evidence="4" type="ORF">QE152_g36991</name>
</gene>
<evidence type="ECO:0000256" key="3">
    <source>
        <dbReference type="RuleBase" id="RU000363"/>
    </source>
</evidence>
<dbReference type="AlphaFoldDB" id="A0AAW1IBI6"/>
<proteinExistence type="inferred from homology"/>
<dbReference type="SUPFAM" id="SSF51735">
    <property type="entry name" value="NAD(P)-binding Rossmann-fold domains"/>
    <property type="match status" value="1"/>
</dbReference>
<evidence type="ECO:0000256" key="1">
    <source>
        <dbReference type="ARBA" id="ARBA00006484"/>
    </source>
</evidence>
<dbReference type="PRINTS" id="PR00081">
    <property type="entry name" value="GDHRDH"/>
</dbReference>
<dbReference type="GO" id="GO:0016616">
    <property type="term" value="F:oxidoreductase activity, acting on the CH-OH group of donors, NAD or NADP as acceptor"/>
    <property type="evidence" value="ECO:0007669"/>
    <property type="project" value="TreeGrafter"/>
</dbReference>
<dbReference type="GO" id="GO:0005737">
    <property type="term" value="C:cytoplasm"/>
    <property type="evidence" value="ECO:0007669"/>
    <property type="project" value="TreeGrafter"/>
</dbReference>
<accession>A0AAW1IBI6</accession>
<organism evidence="4 5">
    <name type="scientific">Popillia japonica</name>
    <name type="common">Japanese beetle</name>
    <dbReference type="NCBI Taxonomy" id="7064"/>
    <lineage>
        <taxon>Eukaryota</taxon>
        <taxon>Metazoa</taxon>
        <taxon>Ecdysozoa</taxon>
        <taxon>Arthropoda</taxon>
        <taxon>Hexapoda</taxon>
        <taxon>Insecta</taxon>
        <taxon>Pterygota</taxon>
        <taxon>Neoptera</taxon>
        <taxon>Endopterygota</taxon>
        <taxon>Coleoptera</taxon>
        <taxon>Polyphaga</taxon>
        <taxon>Scarabaeiformia</taxon>
        <taxon>Scarabaeidae</taxon>
        <taxon>Rutelinae</taxon>
        <taxon>Popillia</taxon>
    </lineage>
</organism>
<dbReference type="InterPro" id="IPR002347">
    <property type="entry name" value="SDR_fam"/>
</dbReference>
<dbReference type="Proteomes" id="UP001458880">
    <property type="component" value="Unassembled WGS sequence"/>
</dbReference>
<dbReference type="InterPro" id="IPR036291">
    <property type="entry name" value="NAD(P)-bd_dom_sf"/>
</dbReference>
<evidence type="ECO:0000313" key="5">
    <source>
        <dbReference type="Proteomes" id="UP001458880"/>
    </source>
</evidence>
<protein>
    <submittedName>
        <fullName evidence="4">Short chain dehydrogenase</fullName>
    </submittedName>
</protein>
<dbReference type="EMBL" id="JASPKY010000687">
    <property type="protein sequence ID" value="KAK9686706.1"/>
    <property type="molecule type" value="Genomic_DNA"/>
</dbReference>
<dbReference type="PRINTS" id="PR00080">
    <property type="entry name" value="SDRFAMILY"/>
</dbReference>
<dbReference type="Pfam" id="PF00106">
    <property type="entry name" value="adh_short"/>
    <property type="match status" value="1"/>
</dbReference>
<name>A0AAW1IBI6_POPJA</name>
<comment type="similarity">
    <text evidence="1 3">Belongs to the short-chain dehydrogenases/reductases (SDR) family.</text>
</comment>
<sequence length="303" mass="33332">MHLFSKPFGQIPQNLQYNFTRRWYARTKPIARCGNANSNKILRDKVAIVTGGASGIGCEFVRECLRRGAAGVTIADIRHCDGQRTAELLSKEFGKGRCMFVKCDVTKNELFDFVFKQTVKRFGRVDLLINNAGMLNDRKWEHTIATNIGGCVLGSLLAIQYMSRSCIGKGGTVINIASVYGIAPLCGLPIYSLASAGIISLSKSLGRGSQYDRTGVKIIALCLGPTCTPMLDTAPDRTMNDKFKTELFEELEDVEKQPPVKVAKGLTKLLKRAQTGSVWVACNGYPPFEIDLPEDIDALRKND</sequence>
<dbReference type="PANTHER" id="PTHR44229">
    <property type="entry name" value="15-HYDROXYPROSTAGLANDIN DEHYDROGENASE [NAD(+)]"/>
    <property type="match status" value="1"/>
</dbReference>
<comment type="caution">
    <text evidence="4">The sequence shown here is derived from an EMBL/GenBank/DDBJ whole genome shotgun (WGS) entry which is preliminary data.</text>
</comment>
<reference evidence="4 5" key="1">
    <citation type="journal article" date="2024" name="BMC Genomics">
        <title>De novo assembly and annotation of Popillia japonica's genome with initial clues to its potential as an invasive pest.</title>
        <authorList>
            <person name="Cucini C."/>
            <person name="Boschi S."/>
            <person name="Funari R."/>
            <person name="Cardaioli E."/>
            <person name="Iannotti N."/>
            <person name="Marturano G."/>
            <person name="Paoli F."/>
            <person name="Bruttini M."/>
            <person name="Carapelli A."/>
            <person name="Frati F."/>
            <person name="Nardi F."/>
        </authorList>
    </citation>
    <scope>NUCLEOTIDE SEQUENCE [LARGE SCALE GENOMIC DNA]</scope>
    <source>
        <strain evidence="4">DMR45628</strain>
    </source>
</reference>
<evidence type="ECO:0000256" key="2">
    <source>
        <dbReference type="ARBA" id="ARBA00023002"/>
    </source>
</evidence>
<evidence type="ECO:0000313" key="4">
    <source>
        <dbReference type="EMBL" id="KAK9686706.1"/>
    </source>
</evidence>
<keyword evidence="2" id="KW-0560">Oxidoreductase</keyword>